<proteinExistence type="predicted"/>
<reference evidence="1" key="2">
    <citation type="submission" date="2020-09" db="EMBL/GenBank/DDBJ databases">
        <authorList>
            <person name="Sun Q."/>
            <person name="Zhou Y."/>
        </authorList>
    </citation>
    <scope>NUCLEOTIDE SEQUENCE</scope>
    <source>
        <strain evidence="1">CGMCC 1.12751</strain>
    </source>
</reference>
<evidence type="ECO:0000313" key="1">
    <source>
        <dbReference type="EMBL" id="GGG46906.1"/>
    </source>
</evidence>
<dbReference type="Proteomes" id="UP000625976">
    <property type="component" value="Unassembled WGS sequence"/>
</dbReference>
<gene>
    <name evidence="1" type="ORF">GCM10010976_17930</name>
</gene>
<dbReference type="AlphaFoldDB" id="A0A917GIB1"/>
<sequence>MKNILILILIFTVNITSSQDMFYETICNCINQIKDKSNQSNLVYQTEDCLQKSTSDHPEIVEKILKDYVDDNSELTIEFAENNSSEILSEKLKNRCSEFKEIDSSLKTQRVNSENIIEMVADNICIELKKEPNLSQQILSSITKKSIQKYLVSIYGQYNLKDSLEFKKFNHDLKLELMENCDLQYKSRK</sequence>
<name>A0A917GIB1_9FLAO</name>
<evidence type="ECO:0000313" key="2">
    <source>
        <dbReference type="Proteomes" id="UP000625976"/>
    </source>
</evidence>
<comment type="caution">
    <text evidence="1">The sequence shown here is derived from an EMBL/GenBank/DDBJ whole genome shotgun (WGS) entry which is preliminary data.</text>
</comment>
<dbReference type="EMBL" id="BMFQ01000002">
    <property type="protein sequence ID" value="GGG46906.1"/>
    <property type="molecule type" value="Genomic_DNA"/>
</dbReference>
<keyword evidence="2" id="KW-1185">Reference proteome</keyword>
<reference evidence="1" key="1">
    <citation type="journal article" date="2014" name="Int. J. Syst. Evol. Microbiol.">
        <title>Complete genome sequence of Corynebacterium casei LMG S-19264T (=DSM 44701T), isolated from a smear-ripened cheese.</title>
        <authorList>
            <consortium name="US DOE Joint Genome Institute (JGI-PGF)"/>
            <person name="Walter F."/>
            <person name="Albersmeier A."/>
            <person name="Kalinowski J."/>
            <person name="Ruckert C."/>
        </authorList>
    </citation>
    <scope>NUCLEOTIDE SEQUENCE</scope>
    <source>
        <strain evidence="1">CGMCC 1.12751</strain>
    </source>
</reference>
<protein>
    <submittedName>
        <fullName evidence="1">Uncharacterized protein</fullName>
    </submittedName>
</protein>
<dbReference type="RefSeq" id="WP_188463996.1">
    <property type="nucleotide sequence ID" value="NZ_BMFQ01000002.1"/>
</dbReference>
<accession>A0A917GIB1</accession>
<organism evidence="1 2">
    <name type="scientific">Bizionia arctica</name>
    <dbReference type="NCBI Taxonomy" id="1495645"/>
    <lineage>
        <taxon>Bacteria</taxon>
        <taxon>Pseudomonadati</taxon>
        <taxon>Bacteroidota</taxon>
        <taxon>Flavobacteriia</taxon>
        <taxon>Flavobacteriales</taxon>
        <taxon>Flavobacteriaceae</taxon>
        <taxon>Bizionia</taxon>
    </lineage>
</organism>